<evidence type="ECO:0000256" key="1">
    <source>
        <dbReference type="SAM" id="MobiDB-lite"/>
    </source>
</evidence>
<evidence type="ECO:0000313" key="3">
    <source>
        <dbReference type="Proteomes" id="UP000299102"/>
    </source>
</evidence>
<organism evidence="2 3">
    <name type="scientific">Eumeta variegata</name>
    <name type="common">Bagworm moth</name>
    <name type="synonym">Eumeta japonica</name>
    <dbReference type="NCBI Taxonomy" id="151549"/>
    <lineage>
        <taxon>Eukaryota</taxon>
        <taxon>Metazoa</taxon>
        <taxon>Ecdysozoa</taxon>
        <taxon>Arthropoda</taxon>
        <taxon>Hexapoda</taxon>
        <taxon>Insecta</taxon>
        <taxon>Pterygota</taxon>
        <taxon>Neoptera</taxon>
        <taxon>Endopterygota</taxon>
        <taxon>Lepidoptera</taxon>
        <taxon>Glossata</taxon>
        <taxon>Ditrysia</taxon>
        <taxon>Tineoidea</taxon>
        <taxon>Psychidae</taxon>
        <taxon>Oiketicinae</taxon>
        <taxon>Eumeta</taxon>
    </lineage>
</organism>
<feature type="compositionally biased region" description="Low complexity" evidence="1">
    <location>
        <begin position="130"/>
        <end position="147"/>
    </location>
</feature>
<protein>
    <submittedName>
        <fullName evidence="2">Uncharacterized protein</fullName>
    </submittedName>
</protein>
<dbReference type="Proteomes" id="UP000299102">
    <property type="component" value="Unassembled WGS sequence"/>
</dbReference>
<feature type="region of interest" description="Disordered" evidence="1">
    <location>
        <begin position="130"/>
        <end position="149"/>
    </location>
</feature>
<dbReference type="EMBL" id="BGZK01000165">
    <property type="protein sequence ID" value="GBP24714.1"/>
    <property type="molecule type" value="Genomic_DNA"/>
</dbReference>
<sequence>MPARIRSIVFEISQAPTITQNQSCKLERPRCVLMQVSGCESSWEALTSPFSYTCVANAALITLVVRKSTLLHCDSHSTRNTEHWKCQRRASDVDRAPPPAARRALQWRTLSTGCRLQREHAADRARAATIPAAARRAARAPVRTGPAPSLPRMLSCQHLPNGRVCAPALPTLPHLPGPLFRAVEVIALGKHAPLNHKMGIERDANAHTEPHRVNQVLPDLTPLALCLR</sequence>
<proteinExistence type="predicted"/>
<dbReference type="AlphaFoldDB" id="A0A4C1UFM3"/>
<gene>
    <name evidence="2" type="ORF">EVAR_79561_1</name>
</gene>
<accession>A0A4C1UFM3</accession>
<evidence type="ECO:0000313" key="2">
    <source>
        <dbReference type="EMBL" id="GBP24714.1"/>
    </source>
</evidence>
<comment type="caution">
    <text evidence="2">The sequence shown here is derived from an EMBL/GenBank/DDBJ whole genome shotgun (WGS) entry which is preliminary data.</text>
</comment>
<reference evidence="2 3" key="1">
    <citation type="journal article" date="2019" name="Commun. Biol.">
        <title>The bagworm genome reveals a unique fibroin gene that provides high tensile strength.</title>
        <authorList>
            <person name="Kono N."/>
            <person name="Nakamura H."/>
            <person name="Ohtoshi R."/>
            <person name="Tomita M."/>
            <person name="Numata K."/>
            <person name="Arakawa K."/>
        </authorList>
    </citation>
    <scope>NUCLEOTIDE SEQUENCE [LARGE SCALE GENOMIC DNA]</scope>
</reference>
<name>A0A4C1UFM3_EUMVA</name>
<keyword evidence="3" id="KW-1185">Reference proteome</keyword>